<proteinExistence type="predicted"/>
<dbReference type="AlphaFoldDB" id="A0A101HHC9"/>
<sequence length="186" mass="21576">MLKRIYRNPDLEQGHILKDIPFTIFSKKPLLLPGICLTPACDLVIQDNGIRKADYVLLSPLFDDEVFFKKFVVEKWGIDIETGALSKKRRDSLRNTISQILSDNNIRYYRIDIPYSGKGGWIVDFQLVQAFDYDVANSFEKKYKMQSSYKERIASKYGAYMGRIGTKNIDENRILDRLISIFSPCE</sequence>
<organism evidence="1 2">
    <name type="scientific">candidate division WS6 bacterium 34_10</name>
    <dbReference type="NCBI Taxonomy" id="1641389"/>
    <lineage>
        <taxon>Bacteria</taxon>
        <taxon>Candidatus Dojkabacteria</taxon>
    </lineage>
</organism>
<dbReference type="Proteomes" id="UP000053904">
    <property type="component" value="Unassembled WGS sequence"/>
</dbReference>
<gene>
    <name evidence="1" type="ORF">XD93_0744</name>
</gene>
<name>A0A101HHC9_9BACT</name>
<dbReference type="EMBL" id="LGGO01000110">
    <property type="protein sequence ID" value="KUK76739.1"/>
    <property type="molecule type" value="Genomic_DNA"/>
</dbReference>
<evidence type="ECO:0000313" key="2">
    <source>
        <dbReference type="Proteomes" id="UP000053904"/>
    </source>
</evidence>
<accession>A0A101HHC9</accession>
<comment type="caution">
    <text evidence="1">The sequence shown here is derived from an EMBL/GenBank/DDBJ whole genome shotgun (WGS) entry which is preliminary data.</text>
</comment>
<reference evidence="2" key="1">
    <citation type="journal article" date="2015" name="MBio">
        <title>Genome-Resolved Metagenomic Analysis Reveals Roles for Candidate Phyla and Other Microbial Community Members in Biogeochemical Transformations in Oil Reservoirs.</title>
        <authorList>
            <person name="Hu P."/>
            <person name="Tom L."/>
            <person name="Singh A."/>
            <person name="Thomas B.C."/>
            <person name="Baker B.J."/>
            <person name="Piceno Y.M."/>
            <person name="Andersen G.L."/>
            <person name="Banfield J.F."/>
        </authorList>
    </citation>
    <scope>NUCLEOTIDE SEQUENCE [LARGE SCALE GENOMIC DNA]</scope>
</reference>
<evidence type="ECO:0000313" key="1">
    <source>
        <dbReference type="EMBL" id="KUK76739.1"/>
    </source>
</evidence>
<protein>
    <submittedName>
        <fullName evidence="1">Uncharacterized protein</fullName>
    </submittedName>
</protein>